<dbReference type="HOGENOM" id="CLU_133773_0_0_6"/>
<dbReference type="Proteomes" id="UP000027987">
    <property type="component" value="Chromosome"/>
</dbReference>
<evidence type="ECO:0000313" key="2">
    <source>
        <dbReference type="Proteomes" id="UP000027987"/>
    </source>
</evidence>
<dbReference type="AlphaFoldDB" id="A0A075K2L5"/>
<sequence length="158" mass="18080">MITDNSEEIDQLLRQMLELDVDITARELARRHPTLKSASSFTRLPGRRAALLRYQEEQRRIRSISQRVQHRSRASVSTDIAARDARIEALEREVQVLVASHMAMIRAVGEIGGFAAWAKLFEGFEDARETLVRLNAMPTNNITMLAERGESTHLQKRR</sequence>
<accession>A0A075K2L5</accession>
<evidence type="ECO:0000313" key="1">
    <source>
        <dbReference type="EMBL" id="AIF48150.1"/>
    </source>
</evidence>
<proteinExistence type="predicted"/>
<gene>
    <name evidence="1" type="ORF">HY57_13210</name>
</gene>
<reference evidence="1 2" key="1">
    <citation type="submission" date="2014-07" db="EMBL/GenBank/DDBJ databases">
        <title>Complete Genome Sequence of Dyella japonica Strain A8 Isolated from Malaysian Tropical Soil.</title>
        <authorList>
            <person name="Hui R.K.H."/>
            <person name="Chen J.-W."/>
            <person name="Chan K.-G."/>
            <person name="Leung F.C.C."/>
        </authorList>
    </citation>
    <scope>NUCLEOTIDE SEQUENCE [LARGE SCALE GENOMIC DNA]</scope>
    <source>
        <strain evidence="1 2">A8</strain>
    </source>
</reference>
<organism evidence="1 2">
    <name type="scientific">Dyella japonica A8</name>
    <dbReference type="NCBI Taxonomy" id="1217721"/>
    <lineage>
        <taxon>Bacteria</taxon>
        <taxon>Pseudomonadati</taxon>
        <taxon>Pseudomonadota</taxon>
        <taxon>Gammaproteobacteria</taxon>
        <taxon>Lysobacterales</taxon>
        <taxon>Rhodanobacteraceae</taxon>
        <taxon>Dyella</taxon>
    </lineage>
</organism>
<keyword evidence="2" id="KW-1185">Reference proteome</keyword>
<name>A0A075K2L5_9GAMM</name>
<dbReference type="EMBL" id="CP008884">
    <property type="protein sequence ID" value="AIF48150.1"/>
    <property type="molecule type" value="Genomic_DNA"/>
</dbReference>
<dbReference type="KEGG" id="dja:HY57_13210"/>
<protein>
    <submittedName>
        <fullName evidence="1">Uncharacterized protein</fullName>
    </submittedName>
</protein>
<dbReference type="PATRIC" id="fig|1217721.7.peg.2723"/>